<dbReference type="Pfam" id="PF00654">
    <property type="entry name" value="Voltage_CLC"/>
    <property type="match status" value="2"/>
</dbReference>
<dbReference type="RefSeq" id="WP_285968118.1">
    <property type="nucleotide sequence ID" value="NZ_CP127294.1"/>
</dbReference>
<keyword evidence="8" id="KW-0868">Chloride</keyword>
<feature type="transmembrane region" description="Helical" evidence="10">
    <location>
        <begin position="331"/>
        <end position="359"/>
    </location>
</feature>
<proteinExistence type="predicted"/>
<reference evidence="11 12" key="1">
    <citation type="submission" date="2023-06" db="EMBL/GenBank/DDBJ databases">
        <authorList>
            <person name="Oyuntsetseg B."/>
            <person name="Kim S.B."/>
        </authorList>
    </citation>
    <scope>NUCLEOTIDE SEQUENCE [LARGE SCALE GENOMIC DNA]</scope>
    <source>
        <strain evidence="11 12">2-15</strain>
    </source>
</reference>
<dbReference type="PANTHER" id="PTHR43427">
    <property type="entry name" value="CHLORIDE CHANNEL PROTEIN CLC-E"/>
    <property type="match status" value="1"/>
</dbReference>
<feature type="transmembrane region" description="Helical" evidence="10">
    <location>
        <begin position="170"/>
        <end position="192"/>
    </location>
</feature>
<evidence type="ECO:0000256" key="5">
    <source>
        <dbReference type="ARBA" id="ARBA00023065"/>
    </source>
</evidence>
<protein>
    <submittedName>
        <fullName evidence="11">Chloride channel protein</fullName>
    </submittedName>
</protein>
<comment type="subcellular location">
    <subcellularLocation>
        <location evidence="1">Membrane</location>
        <topology evidence="1">Multi-pass membrane protein</topology>
    </subcellularLocation>
</comment>
<keyword evidence="12" id="KW-1185">Reference proteome</keyword>
<keyword evidence="7" id="KW-0869">Chloride channel</keyword>
<feature type="transmembrane region" description="Helical" evidence="10">
    <location>
        <begin position="204"/>
        <end position="229"/>
    </location>
</feature>
<gene>
    <name evidence="11" type="ORF">QRX50_39210</name>
</gene>
<organism evidence="11 12">
    <name type="scientific">Amycolatopsis carbonis</name>
    <dbReference type="NCBI Taxonomy" id="715471"/>
    <lineage>
        <taxon>Bacteria</taxon>
        <taxon>Bacillati</taxon>
        <taxon>Actinomycetota</taxon>
        <taxon>Actinomycetes</taxon>
        <taxon>Pseudonocardiales</taxon>
        <taxon>Pseudonocardiaceae</taxon>
        <taxon>Amycolatopsis</taxon>
    </lineage>
</organism>
<keyword evidence="9" id="KW-0407">Ion channel</keyword>
<evidence type="ECO:0000256" key="10">
    <source>
        <dbReference type="SAM" id="Phobius"/>
    </source>
</evidence>
<dbReference type="GO" id="GO:0005254">
    <property type="term" value="F:chloride channel activity"/>
    <property type="evidence" value="ECO:0007669"/>
    <property type="project" value="UniProtKB-KW"/>
</dbReference>
<evidence type="ECO:0000256" key="7">
    <source>
        <dbReference type="ARBA" id="ARBA00023173"/>
    </source>
</evidence>
<keyword evidence="6 10" id="KW-0472">Membrane</keyword>
<dbReference type="KEGG" id="acab:QRX50_39210"/>
<feature type="transmembrane region" description="Helical" evidence="10">
    <location>
        <begin position="41"/>
        <end position="61"/>
    </location>
</feature>
<sequence>MRSGPLLLAAALAGAVAGIAAVAFGQTVGALRSLVAGAPPAVVVLAPVVGALLCVAMVRFVPDAGGGGIPQVRQAFAGSPLCGRVAGAKALASGMMLGSGGSGGAEGPVVHISAALGSALARAVRLPPASVRPVAAAAVAGGVAASFGAPLAGVVLVAEVLVEGLGGVELVGVAIGSAAGALAGVVLPGEPLRLPDAAVGGSPFGGVVAGLFGVVLAWSLFAGAAWPAWVRGFAGSRRIERESRLVAGSTRAVSGRVRDVVAWACSGWVRAVVGGVAVGLLVLAVPGVAGVGQPGAAAGGLSVLLVLAVVKVVATGVTVGAGGVVGTIGPALFVGATVGSALPMAGGAAAGMAACLAAASRAPATAVVLAVELSGLDLLPPILLAAALGWLAGLLTRHGVFDVPEPTRLAGG</sequence>
<name>A0A9Y2IC61_9PSEU</name>
<evidence type="ECO:0000256" key="1">
    <source>
        <dbReference type="ARBA" id="ARBA00004141"/>
    </source>
</evidence>
<evidence type="ECO:0000313" key="11">
    <source>
        <dbReference type="EMBL" id="WIX77377.1"/>
    </source>
</evidence>
<dbReference type="InterPro" id="IPR050368">
    <property type="entry name" value="ClC-type_chloride_channel"/>
</dbReference>
<evidence type="ECO:0000313" key="12">
    <source>
        <dbReference type="Proteomes" id="UP001236014"/>
    </source>
</evidence>
<evidence type="ECO:0000256" key="9">
    <source>
        <dbReference type="ARBA" id="ARBA00023303"/>
    </source>
</evidence>
<dbReference type="AlphaFoldDB" id="A0A9Y2IC61"/>
<keyword evidence="5" id="KW-0406">Ion transport</keyword>
<dbReference type="EMBL" id="CP127294">
    <property type="protein sequence ID" value="WIX77377.1"/>
    <property type="molecule type" value="Genomic_DNA"/>
</dbReference>
<dbReference type="Proteomes" id="UP001236014">
    <property type="component" value="Chromosome"/>
</dbReference>
<evidence type="ECO:0000256" key="6">
    <source>
        <dbReference type="ARBA" id="ARBA00023136"/>
    </source>
</evidence>
<evidence type="ECO:0000256" key="3">
    <source>
        <dbReference type="ARBA" id="ARBA00022692"/>
    </source>
</evidence>
<accession>A0A9Y2IC61</accession>
<dbReference type="SUPFAM" id="SSF81340">
    <property type="entry name" value="Clc chloride channel"/>
    <property type="match status" value="1"/>
</dbReference>
<evidence type="ECO:0000256" key="4">
    <source>
        <dbReference type="ARBA" id="ARBA00022989"/>
    </source>
</evidence>
<evidence type="ECO:0000256" key="8">
    <source>
        <dbReference type="ARBA" id="ARBA00023214"/>
    </source>
</evidence>
<keyword evidence="4 10" id="KW-1133">Transmembrane helix</keyword>
<dbReference type="PRINTS" id="PR00762">
    <property type="entry name" value="CLCHANNEL"/>
</dbReference>
<feature type="transmembrane region" description="Helical" evidence="10">
    <location>
        <begin position="268"/>
        <end position="291"/>
    </location>
</feature>
<keyword evidence="2" id="KW-0813">Transport</keyword>
<feature type="transmembrane region" description="Helical" evidence="10">
    <location>
        <begin position="303"/>
        <end position="325"/>
    </location>
</feature>
<dbReference type="InterPro" id="IPR014743">
    <property type="entry name" value="Cl-channel_core"/>
</dbReference>
<dbReference type="GO" id="GO:0034707">
    <property type="term" value="C:chloride channel complex"/>
    <property type="evidence" value="ECO:0007669"/>
    <property type="project" value="UniProtKB-KW"/>
</dbReference>
<dbReference type="PANTHER" id="PTHR43427:SF6">
    <property type="entry name" value="CHLORIDE CHANNEL PROTEIN CLC-E"/>
    <property type="match status" value="1"/>
</dbReference>
<evidence type="ECO:0000256" key="2">
    <source>
        <dbReference type="ARBA" id="ARBA00022448"/>
    </source>
</evidence>
<dbReference type="InterPro" id="IPR001807">
    <property type="entry name" value="ClC"/>
</dbReference>
<feature type="transmembrane region" description="Helical" evidence="10">
    <location>
        <begin position="366"/>
        <end position="392"/>
    </location>
</feature>
<dbReference type="Gene3D" id="1.10.3080.10">
    <property type="entry name" value="Clc chloride channel"/>
    <property type="match status" value="1"/>
</dbReference>
<keyword evidence="3 10" id="KW-0812">Transmembrane</keyword>
<feature type="transmembrane region" description="Helical" evidence="10">
    <location>
        <begin position="134"/>
        <end position="158"/>
    </location>
</feature>